<dbReference type="OrthoDB" id="2789670at2759"/>
<keyword evidence="11 14" id="KW-0503">Monooxygenase</keyword>
<evidence type="ECO:0000256" key="6">
    <source>
        <dbReference type="ARBA" id="ARBA00022723"/>
    </source>
</evidence>
<dbReference type="Ensembl" id="ENSPKIT00000029553.1">
    <property type="protein sequence ID" value="ENSPKIP00000005546.1"/>
    <property type="gene ID" value="ENSPKIG00000022175.1"/>
</dbReference>
<dbReference type="PANTHER" id="PTHR24300:SF395">
    <property type="entry name" value="CYTOCHROME P450, FAMILY 2, SUBFAMILY AC, POLYPEPTIDE 7"/>
    <property type="match status" value="1"/>
</dbReference>
<comment type="cofactor">
    <cofactor evidence="1 13">
        <name>heme</name>
        <dbReference type="ChEBI" id="CHEBI:30413"/>
    </cofactor>
</comment>
<sequence>MWKVANDSRRRSASWKLNMSALTTLVTDSASVTFILALVTLFFLFLLFKSSKNDGQYKFPPGPRPLPIIGNLNILDTDRPQDTMSKLAEQYGDVFTFHMGYKKYVVITGYEAVKEALVTQADTFGERGITAAVGDFTKGAGIIFGTGESWKTMRRFALSTLRDFGMGRSTIEDRIVEEAQKLLDVFQEHHGEPFNPMISINSAVSNIVCQLVFGHRFEYDDKQFLLLQSRVNETIRLTASRSMQIYNMFPWLGRLLGDVNKVRRNAETNRTYFRMVCQQRRAELDSNDLRSFMDSFLARQKEEDSKNQNKYFHEDNMVSSVANLFAAGTETTSTTLRWGLLLMMKYPCIQDKVQAEIEQVIGRDRPPRQEDRRNMPYTDAVVHEIQRFGNVVPSNLLHQTKVDTTFRNYHIPKGTPVIPLLTSVLYDKTQWETPMQFNPGHFLDAEGHFIKRDAFMPFSAGRRVCVGETLAKMELFLFFAALLQRFRFQPAQGVRTEDLDLTSSPGLTSAPLPYKLCAVNY</sequence>
<dbReference type="PROSITE" id="PS00086">
    <property type="entry name" value="CYTOCHROME_P450"/>
    <property type="match status" value="1"/>
</dbReference>
<keyword evidence="12 15" id="KW-0472">Membrane</keyword>
<dbReference type="Pfam" id="PF00067">
    <property type="entry name" value="p450"/>
    <property type="match status" value="1"/>
</dbReference>
<evidence type="ECO:0000256" key="3">
    <source>
        <dbReference type="ARBA" id="ARBA00004586"/>
    </source>
</evidence>
<dbReference type="GeneTree" id="ENSGT00940000162649"/>
<evidence type="ECO:0000256" key="11">
    <source>
        <dbReference type="ARBA" id="ARBA00023033"/>
    </source>
</evidence>
<feature type="binding site" description="axial binding residue" evidence="13">
    <location>
        <position position="465"/>
    </location>
    <ligand>
        <name>heme</name>
        <dbReference type="ChEBI" id="CHEBI:30413"/>
    </ligand>
    <ligandPart>
        <name>Fe</name>
        <dbReference type="ChEBI" id="CHEBI:18248"/>
    </ligandPart>
</feature>
<name>A0A3B3QJF8_9TELE</name>
<evidence type="ECO:0000256" key="7">
    <source>
        <dbReference type="ARBA" id="ARBA00022824"/>
    </source>
</evidence>
<keyword evidence="7" id="KW-0256">Endoplasmic reticulum</keyword>
<dbReference type="RefSeq" id="XP_023687881.1">
    <property type="nucleotide sequence ID" value="XM_023832113.2"/>
</dbReference>
<keyword evidence="5 13" id="KW-0349">Heme</keyword>
<dbReference type="PRINTS" id="PR00463">
    <property type="entry name" value="EP450I"/>
</dbReference>
<dbReference type="InterPro" id="IPR001128">
    <property type="entry name" value="Cyt_P450"/>
</dbReference>
<dbReference type="KEGG" id="pki:111854280"/>
<comment type="similarity">
    <text evidence="4 14">Belongs to the cytochrome P450 family.</text>
</comment>
<dbReference type="InterPro" id="IPR050182">
    <property type="entry name" value="Cytochrome_P450_fam2"/>
</dbReference>
<dbReference type="Proteomes" id="UP000261540">
    <property type="component" value="Unplaced"/>
</dbReference>
<dbReference type="InterPro" id="IPR017972">
    <property type="entry name" value="Cyt_P450_CS"/>
</dbReference>
<keyword evidence="9 14" id="KW-0560">Oxidoreductase</keyword>
<dbReference type="STRING" id="1676925.ENSPKIP00000005546"/>
<dbReference type="AlphaFoldDB" id="A0A3B3QJF8"/>
<keyword evidence="15" id="KW-1133">Transmembrane helix</keyword>
<dbReference type="InterPro" id="IPR036396">
    <property type="entry name" value="Cyt_P450_sf"/>
</dbReference>
<dbReference type="GO" id="GO:0016712">
    <property type="term" value="F:oxidoreductase activity, acting on paired donors, with incorporation or reduction of molecular oxygen, reduced flavin or flavoprotein as one donor, and incorporation of one atom of oxygen"/>
    <property type="evidence" value="ECO:0007669"/>
    <property type="project" value="TreeGrafter"/>
</dbReference>
<keyword evidence="15" id="KW-0812">Transmembrane</keyword>
<dbReference type="PANTHER" id="PTHR24300">
    <property type="entry name" value="CYTOCHROME P450 508A4-RELATED"/>
    <property type="match status" value="1"/>
</dbReference>
<dbReference type="GO" id="GO:0006805">
    <property type="term" value="P:xenobiotic metabolic process"/>
    <property type="evidence" value="ECO:0007669"/>
    <property type="project" value="TreeGrafter"/>
</dbReference>
<dbReference type="GO" id="GO:0005506">
    <property type="term" value="F:iron ion binding"/>
    <property type="evidence" value="ECO:0007669"/>
    <property type="project" value="InterPro"/>
</dbReference>
<evidence type="ECO:0000256" key="1">
    <source>
        <dbReference type="ARBA" id="ARBA00001971"/>
    </source>
</evidence>
<dbReference type="InterPro" id="IPR002401">
    <property type="entry name" value="Cyt_P450_E_grp-I"/>
</dbReference>
<protein>
    <submittedName>
        <fullName evidence="16">Cytochrome P450 2K1-like</fullName>
    </submittedName>
</protein>
<dbReference type="PRINTS" id="PR00385">
    <property type="entry name" value="P450"/>
</dbReference>
<accession>A0A3B3QJF8</accession>
<reference evidence="16" key="1">
    <citation type="submission" date="2025-08" db="UniProtKB">
        <authorList>
            <consortium name="Ensembl"/>
        </authorList>
    </citation>
    <scope>IDENTIFICATION</scope>
</reference>
<dbReference type="GO" id="GO:0046222">
    <property type="term" value="P:aflatoxin metabolic process"/>
    <property type="evidence" value="ECO:0007669"/>
    <property type="project" value="UniProtKB-ARBA"/>
</dbReference>
<evidence type="ECO:0000256" key="9">
    <source>
        <dbReference type="ARBA" id="ARBA00023002"/>
    </source>
</evidence>
<evidence type="ECO:0000256" key="4">
    <source>
        <dbReference type="ARBA" id="ARBA00010617"/>
    </source>
</evidence>
<dbReference type="GeneID" id="111854280"/>
<evidence type="ECO:0000256" key="2">
    <source>
        <dbReference type="ARBA" id="ARBA00004524"/>
    </source>
</evidence>
<dbReference type="GO" id="GO:0020037">
    <property type="term" value="F:heme binding"/>
    <property type="evidence" value="ECO:0007669"/>
    <property type="project" value="InterPro"/>
</dbReference>
<dbReference type="GO" id="GO:0005789">
    <property type="term" value="C:endoplasmic reticulum membrane"/>
    <property type="evidence" value="ECO:0007669"/>
    <property type="project" value="UniProtKB-SubCell"/>
</dbReference>
<evidence type="ECO:0000256" key="14">
    <source>
        <dbReference type="RuleBase" id="RU000461"/>
    </source>
</evidence>
<keyword evidence="10 13" id="KW-0408">Iron</keyword>
<dbReference type="SUPFAM" id="SSF48264">
    <property type="entry name" value="Cytochrome P450"/>
    <property type="match status" value="1"/>
</dbReference>
<keyword evidence="8" id="KW-0492">Microsome</keyword>
<evidence type="ECO:0000256" key="13">
    <source>
        <dbReference type="PIRSR" id="PIRSR602401-1"/>
    </source>
</evidence>
<feature type="transmembrane region" description="Helical" evidence="15">
    <location>
        <begin position="21"/>
        <end position="48"/>
    </location>
</feature>
<dbReference type="FunFam" id="1.10.630.10:FF:000010">
    <property type="entry name" value="cytochrome P450 2W1 isoform X2"/>
    <property type="match status" value="1"/>
</dbReference>
<dbReference type="GO" id="GO:0006082">
    <property type="term" value="P:organic acid metabolic process"/>
    <property type="evidence" value="ECO:0007669"/>
    <property type="project" value="TreeGrafter"/>
</dbReference>
<proteinExistence type="inferred from homology"/>
<organism evidence="16 17">
    <name type="scientific">Paramormyrops kingsleyae</name>
    <dbReference type="NCBI Taxonomy" id="1676925"/>
    <lineage>
        <taxon>Eukaryota</taxon>
        <taxon>Metazoa</taxon>
        <taxon>Chordata</taxon>
        <taxon>Craniata</taxon>
        <taxon>Vertebrata</taxon>
        <taxon>Euteleostomi</taxon>
        <taxon>Actinopterygii</taxon>
        <taxon>Neopterygii</taxon>
        <taxon>Teleostei</taxon>
        <taxon>Osteoglossocephala</taxon>
        <taxon>Osteoglossomorpha</taxon>
        <taxon>Osteoglossiformes</taxon>
        <taxon>Mormyridae</taxon>
        <taxon>Paramormyrops</taxon>
    </lineage>
</organism>
<reference evidence="16" key="2">
    <citation type="submission" date="2025-09" db="UniProtKB">
        <authorList>
            <consortium name="Ensembl"/>
        </authorList>
    </citation>
    <scope>IDENTIFICATION</scope>
</reference>
<evidence type="ECO:0000313" key="17">
    <source>
        <dbReference type="Proteomes" id="UP000261540"/>
    </source>
</evidence>
<dbReference type="Gene3D" id="1.10.630.10">
    <property type="entry name" value="Cytochrome P450"/>
    <property type="match status" value="1"/>
</dbReference>
<keyword evidence="17" id="KW-1185">Reference proteome</keyword>
<evidence type="ECO:0000256" key="10">
    <source>
        <dbReference type="ARBA" id="ARBA00023004"/>
    </source>
</evidence>
<evidence type="ECO:0000256" key="8">
    <source>
        <dbReference type="ARBA" id="ARBA00022848"/>
    </source>
</evidence>
<evidence type="ECO:0000256" key="15">
    <source>
        <dbReference type="SAM" id="Phobius"/>
    </source>
</evidence>
<comment type="subcellular location">
    <subcellularLocation>
        <location evidence="3">Endoplasmic reticulum membrane</location>
    </subcellularLocation>
    <subcellularLocation>
        <location evidence="2">Microsome membrane</location>
    </subcellularLocation>
</comment>
<evidence type="ECO:0000256" key="12">
    <source>
        <dbReference type="ARBA" id="ARBA00023136"/>
    </source>
</evidence>
<evidence type="ECO:0000256" key="5">
    <source>
        <dbReference type="ARBA" id="ARBA00022617"/>
    </source>
</evidence>
<keyword evidence="6 13" id="KW-0479">Metal-binding</keyword>
<dbReference type="CDD" id="cd11026">
    <property type="entry name" value="CYP2"/>
    <property type="match status" value="1"/>
</dbReference>
<evidence type="ECO:0000313" key="16">
    <source>
        <dbReference type="Ensembl" id="ENSPKIP00000005546.1"/>
    </source>
</evidence>